<dbReference type="RefSeq" id="WP_331209671.1">
    <property type="nucleotide sequence ID" value="NZ_JAZGQL010000016.1"/>
</dbReference>
<reference evidence="3 4" key="1">
    <citation type="submission" date="2024-01" db="EMBL/GenBank/DDBJ databases">
        <title>Genome insights into Plantactinospora veratri sp. nov.</title>
        <authorList>
            <person name="Wang L."/>
        </authorList>
    </citation>
    <scope>NUCLEOTIDE SEQUENCE [LARGE SCALE GENOMIC DNA]</scope>
    <source>
        <strain evidence="3 4">NEAU-FHS4</strain>
    </source>
</reference>
<feature type="transmembrane region" description="Helical" evidence="2">
    <location>
        <begin position="56"/>
        <end position="77"/>
    </location>
</feature>
<keyword evidence="2" id="KW-0812">Transmembrane</keyword>
<comment type="caution">
    <text evidence="3">The sequence shown here is derived from an EMBL/GenBank/DDBJ whole genome shotgun (WGS) entry which is preliminary data.</text>
</comment>
<feature type="transmembrane region" description="Helical" evidence="2">
    <location>
        <begin position="122"/>
        <end position="142"/>
    </location>
</feature>
<evidence type="ECO:0000313" key="3">
    <source>
        <dbReference type="EMBL" id="MEE6309397.1"/>
    </source>
</evidence>
<keyword evidence="4" id="KW-1185">Reference proteome</keyword>
<evidence type="ECO:0008006" key="5">
    <source>
        <dbReference type="Google" id="ProtNLM"/>
    </source>
</evidence>
<accession>A0ABU7SHG9</accession>
<keyword evidence="2" id="KW-1133">Transmembrane helix</keyword>
<gene>
    <name evidence="3" type="ORF">V1634_21415</name>
</gene>
<name>A0ABU7SHG9_9ACTN</name>
<dbReference type="EMBL" id="JAZGQL010000016">
    <property type="protein sequence ID" value="MEE6309397.1"/>
    <property type="molecule type" value="Genomic_DNA"/>
</dbReference>
<organism evidence="3 4">
    <name type="scientific">Plantactinospora veratri</name>
    <dbReference type="NCBI Taxonomy" id="1436122"/>
    <lineage>
        <taxon>Bacteria</taxon>
        <taxon>Bacillati</taxon>
        <taxon>Actinomycetota</taxon>
        <taxon>Actinomycetes</taxon>
        <taxon>Micromonosporales</taxon>
        <taxon>Micromonosporaceae</taxon>
        <taxon>Plantactinospora</taxon>
    </lineage>
</organism>
<evidence type="ECO:0000256" key="1">
    <source>
        <dbReference type="SAM" id="MobiDB-lite"/>
    </source>
</evidence>
<feature type="region of interest" description="Disordered" evidence="1">
    <location>
        <begin position="1"/>
        <end position="20"/>
    </location>
</feature>
<dbReference type="Proteomes" id="UP001339911">
    <property type="component" value="Unassembled WGS sequence"/>
</dbReference>
<proteinExistence type="predicted"/>
<feature type="transmembrane region" description="Helical" evidence="2">
    <location>
        <begin position="26"/>
        <end position="44"/>
    </location>
</feature>
<evidence type="ECO:0000313" key="4">
    <source>
        <dbReference type="Proteomes" id="UP001339911"/>
    </source>
</evidence>
<keyword evidence="2" id="KW-0472">Membrane</keyword>
<feature type="transmembrane region" description="Helical" evidence="2">
    <location>
        <begin position="83"/>
        <end position="101"/>
    </location>
</feature>
<protein>
    <recommendedName>
        <fullName evidence="5">DUF4345 domain-containing protein</fullName>
    </recommendedName>
</protein>
<sequence length="143" mass="14686">MQDELFTPTIQERPAPDRPPWRPESIVYPAVFGGPLAATVLGVLNGGRLGLPGNRLLAIAAAGLVGFGARLAVSAAVDGSSGVRVAGMITGALVWLVVLAFQRAPFRGYSYGRGEPASLIGPGFAAAIGLGLLEAILILVLVR</sequence>
<evidence type="ECO:0000256" key="2">
    <source>
        <dbReference type="SAM" id="Phobius"/>
    </source>
</evidence>